<dbReference type="EMBL" id="AP022821">
    <property type="protein sequence ID" value="BCA91801.1"/>
    <property type="molecule type" value="Genomic_DNA"/>
</dbReference>
<evidence type="ECO:0000313" key="3">
    <source>
        <dbReference type="EMBL" id="SEN02845.1"/>
    </source>
</evidence>
<accession>A0A1N6CZ92</accession>
<reference evidence="2 7" key="4">
    <citation type="submission" date="2020-03" db="EMBL/GenBank/DDBJ databases">
        <title>Complete Genome Sequence of Halomonas meridiana strain Eplume2, isolated from hydrothermal-plume in the north east Pacific Ocean.</title>
        <authorList>
            <person name="Kurihara Y."/>
            <person name="Kawai S."/>
            <person name="Sakai A."/>
            <person name="Galipon J."/>
            <person name="Arakawa K."/>
        </authorList>
    </citation>
    <scope>NUCLEOTIDE SEQUENCE [LARGE SCALE GENOMIC DNA]</scope>
    <source>
        <strain evidence="2 7">Eplume2</strain>
    </source>
</reference>
<dbReference type="Proteomes" id="UP000501053">
    <property type="component" value="Chromosome"/>
</dbReference>
<evidence type="ECO:0000313" key="7">
    <source>
        <dbReference type="Proteomes" id="UP000501053"/>
    </source>
</evidence>
<dbReference type="EMBL" id="FODB01000001">
    <property type="protein sequence ID" value="SEN02845.1"/>
    <property type="molecule type" value="Genomic_DNA"/>
</dbReference>
<evidence type="ECO:0000313" key="1">
    <source>
        <dbReference type="EMBL" id="BCA91801.1"/>
    </source>
</evidence>
<gene>
    <name evidence="2" type="ORF">HMEPL2_04770</name>
    <name evidence="1" type="ORF">HMSLTHF_15760</name>
    <name evidence="3" type="ORF">SAMN04490369_100131</name>
    <name evidence="4" type="ORF">SAMN05878438_1344</name>
</gene>
<evidence type="ECO:0000313" key="5">
    <source>
        <dbReference type="Proteomes" id="UP000185024"/>
    </source>
</evidence>
<dbReference type="EMBL" id="FSQX01000001">
    <property type="protein sequence ID" value="SIN63799.1"/>
    <property type="molecule type" value="Genomic_DNA"/>
</dbReference>
<dbReference type="Pfam" id="PF14070">
    <property type="entry name" value="YjfB_motility"/>
    <property type="match status" value="1"/>
</dbReference>
<dbReference type="STRING" id="77097.SAMN04490369_100131"/>
<dbReference type="Proteomes" id="UP000503197">
    <property type="component" value="Chromosome"/>
</dbReference>
<dbReference type="RefSeq" id="WP_054641201.1">
    <property type="nucleotide sequence ID" value="NZ_AP022821.1"/>
</dbReference>
<protein>
    <submittedName>
        <fullName evidence="4">Putative motility protein</fullName>
    </submittedName>
</protein>
<reference evidence="4 5" key="2">
    <citation type="submission" date="2016-11" db="EMBL/GenBank/DDBJ databases">
        <authorList>
            <person name="Jaros S."/>
            <person name="Januszkiewicz K."/>
            <person name="Wedrychowicz H."/>
        </authorList>
    </citation>
    <scope>NUCLEOTIDE SEQUENCE [LARGE SCALE GENOMIC DNA]</scope>
    <source>
        <strain evidence="4 5">ACAM 239</strain>
    </source>
</reference>
<keyword evidence="7" id="KW-1185">Reference proteome</keyword>
<evidence type="ECO:0000313" key="4">
    <source>
        <dbReference type="EMBL" id="SIN63799.1"/>
    </source>
</evidence>
<dbReference type="Proteomes" id="UP000185024">
    <property type="component" value="Unassembled WGS sequence"/>
</dbReference>
<dbReference type="EMBL" id="AP022869">
    <property type="protein sequence ID" value="BCB70126.1"/>
    <property type="molecule type" value="Genomic_DNA"/>
</dbReference>
<evidence type="ECO:0000313" key="8">
    <source>
        <dbReference type="Proteomes" id="UP000503197"/>
    </source>
</evidence>
<evidence type="ECO:0000313" key="6">
    <source>
        <dbReference type="Proteomes" id="UP000199493"/>
    </source>
</evidence>
<evidence type="ECO:0000313" key="2">
    <source>
        <dbReference type="EMBL" id="BCB70126.1"/>
    </source>
</evidence>
<proteinExistence type="predicted"/>
<reference evidence="3 6" key="1">
    <citation type="submission" date="2016-10" db="EMBL/GenBank/DDBJ databases">
        <authorList>
            <person name="de Groot N.N."/>
        </authorList>
    </citation>
    <scope>NUCLEOTIDE SEQUENCE [LARGE SCALE GENOMIC DNA]</scope>
    <source>
        <strain evidence="3 6">558</strain>
    </source>
</reference>
<dbReference type="GeneID" id="97275274"/>
<dbReference type="AlphaFoldDB" id="A0A1N6CZ92"/>
<organism evidence="4 5">
    <name type="scientific">Vreelandella aquamarina</name>
    <dbReference type="NCBI Taxonomy" id="77097"/>
    <lineage>
        <taxon>Bacteria</taxon>
        <taxon>Pseudomonadati</taxon>
        <taxon>Pseudomonadota</taxon>
        <taxon>Gammaproteobacteria</taxon>
        <taxon>Oceanospirillales</taxon>
        <taxon>Halomonadaceae</taxon>
        <taxon>Vreelandella</taxon>
    </lineage>
</organism>
<dbReference type="InterPro" id="IPR025906">
    <property type="entry name" value="YjfB_motility"/>
</dbReference>
<name>A0A1N6CZ92_9GAMM</name>
<sequence>MDVAASNAVSTALYMNQAQTAEQAQMQLFKQALDMQSEQITEVLASADTGAQPSLAQEGSVGTQVNTYA</sequence>
<accession>A0A1H8D6T1</accession>
<reference evidence="1 8" key="3">
    <citation type="submission" date="2020-02" db="EMBL/GenBank/DDBJ databases">
        <title>Complete Genome Sequence of Halomonas meridiana strain BAA-801, Isolated from Deep Sea Thermal Vent.</title>
        <authorList>
            <person name="Takahashi Y."/>
            <person name="Takahashi H."/>
            <person name="Galipon J."/>
            <person name="Arakawa K."/>
        </authorList>
    </citation>
    <scope>NUCLEOTIDE SEQUENCE [LARGE SCALE GENOMIC DNA]</scope>
    <source>
        <strain evidence="1 8">Slthf1</strain>
    </source>
</reference>
<dbReference type="Proteomes" id="UP000199493">
    <property type="component" value="Unassembled WGS sequence"/>
</dbReference>